<organism evidence="2 3">
    <name type="scientific">Canna indica</name>
    <name type="common">Indian-shot</name>
    <dbReference type="NCBI Taxonomy" id="4628"/>
    <lineage>
        <taxon>Eukaryota</taxon>
        <taxon>Viridiplantae</taxon>
        <taxon>Streptophyta</taxon>
        <taxon>Embryophyta</taxon>
        <taxon>Tracheophyta</taxon>
        <taxon>Spermatophyta</taxon>
        <taxon>Magnoliopsida</taxon>
        <taxon>Liliopsida</taxon>
        <taxon>Zingiberales</taxon>
        <taxon>Cannaceae</taxon>
        <taxon>Canna</taxon>
    </lineage>
</organism>
<keyword evidence="3" id="KW-1185">Reference proteome</keyword>
<feature type="region of interest" description="Disordered" evidence="1">
    <location>
        <begin position="60"/>
        <end position="87"/>
    </location>
</feature>
<feature type="region of interest" description="Disordered" evidence="1">
    <location>
        <begin position="1"/>
        <end position="30"/>
    </location>
</feature>
<protein>
    <submittedName>
        <fullName evidence="2">Uncharacterized protein</fullName>
    </submittedName>
</protein>
<evidence type="ECO:0000313" key="2">
    <source>
        <dbReference type="EMBL" id="WOL13135.1"/>
    </source>
</evidence>
<proteinExistence type="predicted"/>
<name>A0AAQ3KR01_9LILI</name>
<dbReference type="EMBL" id="CP136896">
    <property type="protein sequence ID" value="WOL13135.1"/>
    <property type="molecule type" value="Genomic_DNA"/>
</dbReference>
<dbReference type="Proteomes" id="UP001327560">
    <property type="component" value="Chromosome 7"/>
</dbReference>
<gene>
    <name evidence="2" type="ORF">Cni_G21904</name>
</gene>
<sequence>MEGCGSTMAPTYRSWKTAGTTASPAPGRGQWGVIRRCQQCRGVGEEGLVLRHEHDLRRRNREQLVNRETSAASPPSRRGIGAAAFGY</sequence>
<accession>A0AAQ3KR01</accession>
<dbReference type="AlphaFoldDB" id="A0AAQ3KR01"/>
<evidence type="ECO:0000256" key="1">
    <source>
        <dbReference type="SAM" id="MobiDB-lite"/>
    </source>
</evidence>
<evidence type="ECO:0000313" key="3">
    <source>
        <dbReference type="Proteomes" id="UP001327560"/>
    </source>
</evidence>
<reference evidence="2 3" key="1">
    <citation type="submission" date="2023-10" db="EMBL/GenBank/DDBJ databases">
        <title>Chromosome-scale genome assembly provides insights into flower coloration mechanisms of Canna indica.</title>
        <authorList>
            <person name="Li C."/>
        </authorList>
    </citation>
    <scope>NUCLEOTIDE SEQUENCE [LARGE SCALE GENOMIC DNA]</scope>
    <source>
        <tissue evidence="2">Flower</tissue>
    </source>
</reference>